<name>A0A3Q7I4I9_SOLLC</name>
<protein>
    <submittedName>
        <fullName evidence="1">Uncharacterized protein</fullName>
    </submittedName>
</protein>
<organism evidence="1">
    <name type="scientific">Solanum lycopersicum</name>
    <name type="common">Tomato</name>
    <name type="synonym">Lycopersicon esculentum</name>
    <dbReference type="NCBI Taxonomy" id="4081"/>
    <lineage>
        <taxon>Eukaryota</taxon>
        <taxon>Viridiplantae</taxon>
        <taxon>Streptophyta</taxon>
        <taxon>Embryophyta</taxon>
        <taxon>Tracheophyta</taxon>
        <taxon>Spermatophyta</taxon>
        <taxon>Magnoliopsida</taxon>
        <taxon>eudicotyledons</taxon>
        <taxon>Gunneridae</taxon>
        <taxon>Pentapetalae</taxon>
        <taxon>asterids</taxon>
        <taxon>lamiids</taxon>
        <taxon>Solanales</taxon>
        <taxon>Solanaceae</taxon>
        <taxon>Solanoideae</taxon>
        <taxon>Solaneae</taxon>
        <taxon>Solanum</taxon>
        <taxon>Solanum subgen. Lycopersicon</taxon>
    </lineage>
</organism>
<dbReference type="Proteomes" id="UP000004994">
    <property type="component" value="Chromosome 9"/>
</dbReference>
<dbReference type="InParanoid" id="A0A3Q7I4I9"/>
<proteinExistence type="predicted"/>
<evidence type="ECO:0000313" key="2">
    <source>
        <dbReference type="Proteomes" id="UP000004994"/>
    </source>
</evidence>
<keyword evidence="2" id="KW-1185">Reference proteome</keyword>
<evidence type="ECO:0000313" key="1">
    <source>
        <dbReference type="EnsemblPlants" id="Solyc09g059730.2.1.1"/>
    </source>
</evidence>
<dbReference type="Gramene" id="Solyc09g059730.2.1">
    <property type="protein sequence ID" value="Solyc09g059730.2.1.1"/>
    <property type="gene ID" value="Solyc09g059730.2"/>
</dbReference>
<reference evidence="1" key="1">
    <citation type="journal article" date="2012" name="Nature">
        <title>The tomato genome sequence provides insights into fleshy fruit evolution.</title>
        <authorList>
            <consortium name="Tomato Genome Consortium"/>
        </authorList>
    </citation>
    <scope>NUCLEOTIDE SEQUENCE [LARGE SCALE GENOMIC DNA]</scope>
    <source>
        <strain evidence="1">cv. Heinz 1706</strain>
    </source>
</reference>
<dbReference type="EnsemblPlants" id="Solyc09g059730.2.1">
    <property type="protein sequence ID" value="Solyc09g059730.2.1.1"/>
    <property type="gene ID" value="Solyc09g059730.2"/>
</dbReference>
<accession>A0A3Q7I4I9</accession>
<reference evidence="1" key="2">
    <citation type="submission" date="2019-01" db="UniProtKB">
        <authorList>
            <consortium name="EnsemblPlants"/>
        </authorList>
    </citation>
    <scope>IDENTIFICATION</scope>
    <source>
        <strain evidence="1">cv. Heinz 1706</strain>
    </source>
</reference>
<dbReference type="AlphaFoldDB" id="A0A3Q7I4I9"/>
<sequence>MISHVACFVFDLDCFILIMQVKKYDLT</sequence>